<feature type="transmembrane region" description="Helical" evidence="1">
    <location>
        <begin position="12"/>
        <end position="32"/>
    </location>
</feature>
<gene>
    <name evidence="2" type="ORF">Theth_1441</name>
</gene>
<proteinExistence type="predicted"/>
<keyword evidence="3" id="KW-1185">Reference proteome</keyword>
<evidence type="ECO:0000256" key="1">
    <source>
        <dbReference type="SAM" id="Phobius"/>
    </source>
</evidence>
<evidence type="ECO:0000313" key="2">
    <source>
        <dbReference type="EMBL" id="AEH51498.1"/>
    </source>
</evidence>
<dbReference type="PATRIC" id="fig|688269.3.peg.1491"/>
<accession>F7YUT8</accession>
<dbReference type="KEGG" id="tta:Theth_1441"/>
<dbReference type="RefSeq" id="WP_013932712.1">
    <property type="nucleotide sequence ID" value="NC_015707.1"/>
</dbReference>
<dbReference type="AlphaFoldDB" id="F7YUT8"/>
<keyword evidence="1" id="KW-0472">Membrane</keyword>
<feature type="transmembrane region" description="Helical" evidence="1">
    <location>
        <begin position="44"/>
        <end position="64"/>
    </location>
</feature>
<dbReference type="HOGENOM" id="CLU_1650702_0_0_0"/>
<dbReference type="EMBL" id="CP002351">
    <property type="protein sequence ID" value="AEH51498.1"/>
    <property type="molecule type" value="Genomic_DNA"/>
</dbReference>
<organism evidence="2 3">
    <name type="scientific">Pseudothermotoga thermarum DSM 5069</name>
    <dbReference type="NCBI Taxonomy" id="688269"/>
    <lineage>
        <taxon>Bacteria</taxon>
        <taxon>Thermotogati</taxon>
        <taxon>Thermotogota</taxon>
        <taxon>Thermotogae</taxon>
        <taxon>Thermotogales</taxon>
        <taxon>Thermotogaceae</taxon>
        <taxon>Pseudothermotoga</taxon>
    </lineage>
</organism>
<name>F7YUT8_9THEM</name>
<keyword evidence="1" id="KW-0812">Transmembrane</keyword>
<sequence length="160" mass="18919" precursor="true">MWFKDEKMMRNLKINCWFLWTATVVITMILFFGTQSETNLLDRFLPFVVLVPIVTISTVVTFQYKNYSQGIFLSDYEIILPGIKQHRIEAPKLKKIVVVDQRTKSGRQFLLKFYVQERSFPYSVTFSSDSVRREILTMMKDFLKELTIEDKTIKKKGQPT</sequence>
<reference evidence="2 3" key="1">
    <citation type="submission" date="2010-11" db="EMBL/GenBank/DDBJ databases">
        <title>The complete genome of Thermotoga thermarum DSM 5069.</title>
        <authorList>
            <consortium name="US DOE Joint Genome Institute (JGI-PGF)"/>
            <person name="Lucas S."/>
            <person name="Copeland A."/>
            <person name="Lapidus A."/>
            <person name="Bruce D."/>
            <person name="Goodwin L."/>
            <person name="Pitluck S."/>
            <person name="Kyrpides N."/>
            <person name="Mavromatis K."/>
            <person name="Ivanova N."/>
            <person name="Zeytun A."/>
            <person name="Brettin T."/>
            <person name="Detter J.C."/>
            <person name="Tapia R."/>
            <person name="Han C."/>
            <person name="Land M."/>
            <person name="Hauser L."/>
            <person name="Markowitz V."/>
            <person name="Cheng J.-F."/>
            <person name="Hugenholtz P."/>
            <person name="Woyke T."/>
            <person name="Wu D."/>
            <person name="Spring S."/>
            <person name="Schroeder M."/>
            <person name="Brambilla E."/>
            <person name="Klenk H.-P."/>
            <person name="Eisen J.A."/>
        </authorList>
    </citation>
    <scope>NUCLEOTIDE SEQUENCE [LARGE SCALE GENOMIC DNA]</scope>
    <source>
        <strain evidence="2 3">DSM 5069</strain>
    </source>
</reference>
<dbReference type="Proteomes" id="UP000006804">
    <property type="component" value="Chromosome"/>
</dbReference>
<dbReference type="OrthoDB" id="10010983at2"/>
<evidence type="ECO:0000313" key="3">
    <source>
        <dbReference type="Proteomes" id="UP000006804"/>
    </source>
</evidence>
<protein>
    <submittedName>
        <fullName evidence="2">Uncharacterized protein</fullName>
    </submittedName>
</protein>
<keyword evidence="1" id="KW-1133">Transmembrane helix</keyword>